<name>A0A6P8YLU7_THRPL</name>
<dbReference type="Gene3D" id="2.70.220.10">
    <property type="entry name" value="Ganglioside GM2 activator"/>
    <property type="match status" value="1"/>
</dbReference>
<dbReference type="OrthoDB" id="6613462at2759"/>
<gene>
    <name evidence="3" type="primary">LOC117643355</name>
</gene>
<dbReference type="RefSeq" id="XP_034238090.1">
    <property type="nucleotide sequence ID" value="XM_034382199.1"/>
</dbReference>
<evidence type="ECO:0000313" key="2">
    <source>
        <dbReference type="Proteomes" id="UP000515158"/>
    </source>
</evidence>
<evidence type="ECO:0000313" key="3">
    <source>
        <dbReference type="RefSeq" id="XP_034238090.1"/>
    </source>
</evidence>
<dbReference type="GeneID" id="117643355"/>
<proteinExistence type="predicted"/>
<keyword evidence="1" id="KW-0732">Signal</keyword>
<organism evidence="3">
    <name type="scientific">Thrips palmi</name>
    <name type="common">Melon thrips</name>
    <dbReference type="NCBI Taxonomy" id="161013"/>
    <lineage>
        <taxon>Eukaryota</taxon>
        <taxon>Metazoa</taxon>
        <taxon>Ecdysozoa</taxon>
        <taxon>Arthropoda</taxon>
        <taxon>Hexapoda</taxon>
        <taxon>Insecta</taxon>
        <taxon>Pterygota</taxon>
        <taxon>Neoptera</taxon>
        <taxon>Paraneoptera</taxon>
        <taxon>Thysanoptera</taxon>
        <taxon>Terebrantia</taxon>
        <taxon>Thripoidea</taxon>
        <taxon>Thripidae</taxon>
        <taxon>Thrips</taxon>
    </lineage>
</organism>
<dbReference type="InterPro" id="IPR036846">
    <property type="entry name" value="GM2-AP_sf"/>
</dbReference>
<reference evidence="3" key="1">
    <citation type="submission" date="2025-08" db="UniProtKB">
        <authorList>
            <consortium name="RefSeq"/>
        </authorList>
    </citation>
    <scope>IDENTIFICATION</scope>
    <source>
        <tissue evidence="3">Total insect</tissue>
    </source>
</reference>
<protein>
    <submittedName>
        <fullName evidence="3">Uncharacterized protein LOC117643355</fullName>
    </submittedName>
</protein>
<dbReference type="InParanoid" id="A0A6P8YLU7"/>
<accession>A0A6P8YLU7</accession>
<keyword evidence="2" id="KW-1185">Reference proteome</keyword>
<sequence>MRPNKTYYKHHYIGWRDRKNPDLWYYSWNGTSYFEINDDLTANINIASWSARGGWKDNAYIFALPKFCTAFRTVTPTLWRKTMVALFDDPNAFCPFPPGSYSFSNMSTNFDIKAVPSFFYGKWRATAKLSRTSSKELLACARAYGSTVPRLNQLNSSVPVGPHRIESPD</sequence>
<dbReference type="KEGG" id="tpal:117643355"/>
<dbReference type="Proteomes" id="UP000515158">
    <property type="component" value="Unplaced"/>
</dbReference>
<evidence type="ECO:0000256" key="1">
    <source>
        <dbReference type="ARBA" id="ARBA00022729"/>
    </source>
</evidence>
<dbReference type="AlphaFoldDB" id="A0A6P8YLU7"/>